<protein>
    <submittedName>
        <fullName evidence="2">Uncharacterized protein</fullName>
    </submittedName>
</protein>
<dbReference type="AlphaFoldDB" id="A0AAE4CTG8"/>
<dbReference type="InterPro" id="IPR010982">
    <property type="entry name" value="Lambda_DNA-bd_dom_sf"/>
</dbReference>
<reference evidence="2 3" key="1">
    <citation type="submission" date="2023-07" db="EMBL/GenBank/DDBJ databases">
        <title>Sequencing the genomes of 1000 actinobacteria strains.</title>
        <authorList>
            <person name="Klenk H.-P."/>
        </authorList>
    </citation>
    <scope>NUCLEOTIDE SEQUENCE [LARGE SCALE GENOMIC DNA]</scope>
    <source>
        <strain evidence="2 3">DSM 44711</strain>
    </source>
</reference>
<dbReference type="GO" id="GO:0003677">
    <property type="term" value="F:DNA binding"/>
    <property type="evidence" value="ECO:0007669"/>
    <property type="project" value="InterPro"/>
</dbReference>
<organism evidence="2 3">
    <name type="scientific">Catenuloplanes niger</name>
    <dbReference type="NCBI Taxonomy" id="587534"/>
    <lineage>
        <taxon>Bacteria</taxon>
        <taxon>Bacillati</taxon>
        <taxon>Actinomycetota</taxon>
        <taxon>Actinomycetes</taxon>
        <taxon>Micromonosporales</taxon>
        <taxon>Micromonosporaceae</taxon>
        <taxon>Catenuloplanes</taxon>
    </lineage>
</organism>
<feature type="compositionally biased region" description="Basic and acidic residues" evidence="1">
    <location>
        <begin position="16"/>
        <end position="32"/>
    </location>
</feature>
<dbReference type="EMBL" id="JAVDYC010000001">
    <property type="protein sequence ID" value="MDR7323412.1"/>
    <property type="molecule type" value="Genomic_DNA"/>
</dbReference>
<accession>A0AAE4CTG8</accession>
<comment type="caution">
    <text evidence="2">The sequence shown here is derived from an EMBL/GenBank/DDBJ whole genome shotgun (WGS) entry which is preliminary data.</text>
</comment>
<dbReference type="Pfam" id="PF13560">
    <property type="entry name" value="HTH_31"/>
    <property type="match status" value="1"/>
</dbReference>
<proteinExistence type="predicted"/>
<dbReference type="Gene3D" id="1.10.260.40">
    <property type="entry name" value="lambda repressor-like DNA-binding domains"/>
    <property type="match status" value="1"/>
</dbReference>
<gene>
    <name evidence="2" type="ORF">J2S44_003662</name>
</gene>
<name>A0AAE4CTG8_9ACTN</name>
<evidence type="ECO:0000313" key="3">
    <source>
        <dbReference type="Proteomes" id="UP001183629"/>
    </source>
</evidence>
<feature type="region of interest" description="Disordered" evidence="1">
    <location>
        <begin position="1"/>
        <end position="34"/>
    </location>
</feature>
<evidence type="ECO:0000313" key="2">
    <source>
        <dbReference type="EMBL" id="MDR7323412.1"/>
    </source>
</evidence>
<dbReference type="RefSeq" id="WP_310415252.1">
    <property type="nucleotide sequence ID" value="NZ_JAVDYC010000001.1"/>
</dbReference>
<sequence>MSAPRQLTPHGQLIEQAREAARPRLSAREAARRAGISEGRWRQVVTGRQSVGGGQTIEISTKPATVAAMARAVGLDPRPVVEAAGFAYDPAEEVEPSVAEGDTAMEKIMRAPVDEETRALMVRFLQERRARNEEALELDLARMIELALGLHGKTG</sequence>
<dbReference type="Proteomes" id="UP001183629">
    <property type="component" value="Unassembled WGS sequence"/>
</dbReference>
<evidence type="ECO:0000256" key="1">
    <source>
        <dbReference type="SAM" id="MobiDB-lite"/>
    </source>
</evidence>
<keyword evidence="3" id="KW-1185">Reference proteome</keyword>